<evidence type="ECO:0000313" key="14">
    <source>
        <dbReference type="Proteomes" id="UP001501480"/>
    </source>
</evidence>
<dbReference type="Proteomes" id="UP001501480">
    <property type="component" value="Unassembled WGS sequence"/>
</dbReference>
<evidence type="ECO:0000256" key="12">
    <source>
        <dbReference type="SAM" id="Phobius"/>
    </source>
</evidence>
<accession>A0ABN2W115</accession>
<dbReference type="InterPro" id="IPR050324">
    <property type="entry name" value="CDP-alcohol_PTase-I"/>
</dbReference>
<evidence type="ECO:0000256" key="1">
    <source>
        <dbReference type="ARBA" id="ARBA00004141"/>
    </source>
</evidence>
<evidence type="ECO:0000256" key="6">
    <source>
        <dbReference type="ARBA" id="ARBA00022989"/>
    </source>
</evidence>
<keyword evidence="6 12" id="KW-1133">Transmembrane helix</keyword>
<feature type="transmembrane region" description="Helical" evidence="12">
    <location>
        <begin position="88"/>
        <end position="111"/>
    </location>
</feature>
<evidence type="ECO:0000256" key="5">
    <source>
        <dbReference type="ARBA" id="ARBA00022692"/>
    </source>
</evidence>
<dbReference type="InterPro" id="IPR043130">
    <property type="entry name" value="CDP-OH_PTrfase_TM_dom"/>
</dbReference>
<keyword evidence="5 12" id="KW-0812">Transmembrane</keyword>
<dbReference type="PANTHER" id="PTHR14269:SF52">
    <property type="entry name" value="PHOSPHATIDYLGLYCEROPHOSPHATE SYNTHASE-RELATED"/>
    <property type="match status" value="1"/>
</dbReference>
<keyword evidence="7" id="KW-0443">Lipid metabolism</keyword>
<keyword evidence="9" id="KW-0594">Phospholipid biosynthesis</keyword>
<evidence type="ECO:0000256" key="8">
    <source>
        <dbReference type="ARBA" id="ARBA00023136"/>
    </source>
</evidence>
<evidence type="ECO:0000256" key="9">
    <source>
        <dbReference type="ARBA" id="ARBA00023209"/>
    </source>
</evidence>
<dbReference type="RefSeq" id="WP_344327513.1">
    <property type="nucleotide sequence ID" value="NZ_BAAAPY010000006.1"/>
</dbReference>
<proteinExistence type="inferred from homology"/>
<dbReference type="InterPro" id="IPR048254">
    <property type="entry name" value="CDP_ALCOHOL_P_TRANSF_CS"/>
</dbReference>
<gene>
    <name evidence="13" type="primary">pgsA</name>
    <name evidence="13" type="ORF">GCM10009821_19730</name>
</gene>
<dbReference type="Pfam" id="PF01066">
    <property type="entry name" value="CDP-OH_P_transf"/>
    <property type="match status" value="1"/>
</dbReference>
<feature type="transmembrane region" description="Helical" evidence="12">
    <location>
        <begin position="163"/>
        <end position="184"/>
    </location>
</feature>
<dbReference type="Gene3D" id="1.20.120.1760">
    <property type="match status" value="1"/>
</dbReference>
<evidence type="ECO:0000256" key="2">
    <source>
        <dbReference type="ARBA" id="ARBA00010441"/>
    </source>
</evidence>
<reference evidence="13 14" key="1">
    <citation type="journal article" date="2019" name="Int. J. Syst. Evol. Microbiol.">
        <title>The Global Catalogue of Microorganisms (GCM) 10K type strain sequencing project: providing services to taxonomists for standard genome sequencing and annotation.</title>
        <authorList>
            <consortium name="The Broad Institute Genomics Platform"/>
            <consortium name="The Broad Institute Genome Sequencing Center for Infectious Disease"/>
            <person name="Wu L."/>
            <person name="Ma J."/>
        </authorList>
    </citation>
    <scope>NUCLEOTIDE SEQUENCE [LARGE SCALE GENOMIC DNA]</scope>
    <source>
        <strain evidence="13 14">JCM 15749</strain>
    </source>
</reference>
<keyword evidence="4 11" id="KW-0808">Transferase</keyword>
<dbReference type="PANTHER" id="PTHR14269">
    <property type="entry name" value="CDP-DIACYLGLYCEROL--GLYCEROL-3-PHOSPHATE 3-PHOSPHATIDYLTRANSFERASE-RELATED"/>
    <property type="match status" value="1"/>
</dbReference>
<organism evidence="13 14">
    <name type="scientific">Aeromicrobium halocynthiae</name>
    <dbReference type="NCBI Taxonomy" id="560557"/>
    <lineage>
        <taxon>Bacteria</taxon>
        <taxon>Bacillati</taxon>
        <taxon>Actinomycetota</taxon>
        <taxon>Actinomycetes</taxon>
        <taxon>Propionibacteriales</taxon>
        <taxon>Nocardioidaceae</taxon>
        <taxon>Aeromicrobium</taxon>
    </lineage>
</organism>
<comment type="similarity">
    <text evidence="2 11">Belongs to the CDP-alcohol phosphatidyltransferase class-I family.</text>
</comment>
<name>A0ABN2W115_9ACTN</name>
<dbReference type="EMBL" id="BAAAPY010000006">
    <property type="protein sequence ID" value="GAA2079592.1"/>
    <property type="molecule type" value="Genomic_DNA"/>
</dbReference>
<dbReference type="PIRSF" id="PIRSF000847">
    <property type="entry name" value="Phos_ph_gly_syn"/>
    <property type="match status" value="1"/>
</dbReference>
<evidence type="ECO:0000256" key="3">
    <source>
        <dbReference type="ARBA" id="ARBA00022516"/>
    </source>
</evidence>
<evidence type="ECO:0000313" key="13">
    <source>
        <dbReference type="EMBL" id="GAA2079592.1"/>
    </source>
</evidence>
<comment type="subcellular location">
    <subcellularLocation>
        <location evidence="1">Membrane</location>
        <topology evidence="1">Multi-pass membrane protein</topology>
    </subcellularLocation>
</comment>
<protein>
    <submittedName>
        <fullName evidence="13">CDP-diacylglycerol--glycerol-3-phosphate 3-phosphatidyltransferase</fullName>
    </submittedName>
</protein>
<keyword evidence="8 12" id="KW-0472">Membrane</keyword>
<sequence>MSSAETAPSNLNIANALTVLRILGVPVFGWLLLTQGGESIEMRVWAFVAFALLMATDRIDGDLARSRNLVTNFGKLADPIADKALTGMAFVGLAIIFSAWWFWAAVVLILLREWGITLMRFVVKKYGVMPASQGGRIKTTLQALAIGGYVLPFELWQNTASDVLLVLTHVVFAAAFAITMYTAAQYVRDARDLRAQHRSTARTGS</sequence>
<keyword evidence="3" id="KW-0444">Lipid biosynthesis</keyword>
<dbReference type="PROSITE" id="PS00379">
    <property type="entry name" value="CDP_ALCOHOL_P_TRANSF"/>
    <property type="match status" value="1"/>
</dbReference>
<evidence type="ECO:0000256" key="4">
    <source>
        <dbReference type="ARBA" id="ARBA00022679"/>
    </source>
</evidence>
<dbReference type="InterPro" id="IPR004570">
    <property type="entry name" value="Phosphatidylglycerol_P_synth"/>
</dbReference>
<dbReference type="InterPro" id="IPR000462">
    <property type="entry name" value="CDP-OH_P_trans"/>
</dbReference>
<comment type="caution">
    <text evidence="13">The sequence shown here is derived from an EMBL/GenBank/DDBJ whole genome shotgun (WGS) entry which is preliminary data.</text>
</comment>
<feature type="transmembrane region" description="Helical" evidence="12">
    <location>
        <begin position="12"/>
        <end position="33"/>
    </location>
</feature>
<evidence type="ECO:0000256" key="7">
    <source>
        <dbReference type="ARBA" id="ARBA00023098"/>
    </source>
</evidence>
<evidence type="ECO:0000256" key="11">
    <source>
        <dbReference type="RuleBase" id="RU003750"/>
    </source>
</evidence>
<keyword evidence="14" id="KW-1185">Reference proteome</keyword>
<keyword evidence="10" id="KW-1208">Phospholipid metabolism</keyword>
<evidence type="ECO:0000256" key="10">
    <source>
        <dbReference type="ARBA" id="ARBA00023264"/>
    </source>
</evidence>